<organism evidence="2 3">
    <name type="scientific">Blattamonas nauphoetae</name>
    <dbReference type="NCBI Taxonomy" id="2049346"/>
    <lineage>
        <taxon>Eukaryota</taxon>
        <taxon>Metamonada</taxon>
        <taxon>Preaxostyla</taxon>
        <taxon>Oxymonadida</taxon>
        <taxon>Blattamonas</taxon>
    </lineage>
</organism>
<proteinExistence type="predicted"/>
<comment type="caution">
    <text evidence="2">The sequence shown here is derived from an EMBL/GenBank/DDBJ whole genome shotgun (WGS) entry which is preliminary data.</text>
</comment>
<evidence type="ECO:0000313" key="3">
    <source>
        <dbReference type="Proteomes" id="UP001281761"/>
    </source>
</evidence>
<feature type="compositionally biased region" description="Low complexity" evidence="1">
    <location>
        <begin position="1001"/>
        <end position="1010"/>
    </location>
</feature>
<name>A0ABQ9WYN3_9EUKA</name>
<evidence type="ECO:0000313" key="2">
    <source>
        <dbReference type="EMBL" id="KAK2944612.1"/>
    </source>
</evidence>
<dbReference type="Proteomes" id="UP001281761">
    <property type="component" value="Unassembled WGS sequence"/>
</dbReference>
<evidence type="ECO:0000256" key="1">
    <source>
        <dbReference type="SAM" id="MobiDB-lite"/>
    </source>
</evidence>
<feature type="region of interest" description="Disordered" evidence="1">
    <location>
        <begin position="506"/>
        <end position="567"/>
    </location>
</feature>
<feature type="compositionally biased region" description="Basic and acidic residues" evidence="1">
    <location>
        <begin position="25"/>
        <end position="41"/>
    </location>
</feature>
<sequence>MSQPQTQPTLPYRLIADANANATFTKDRNGVKRAPETRTEPNDEQIEVDPSWTIQDLYVEMAETVKEEHICITIQFPFTEPPGLRSDELPGQDLLDPSRVPLQAQEWIEKVGWSGYQYDTSVTIESLLACWPLDGENRKPMRVVAIPVTLFTVAPQLDSEEIEVLEDRLHIMGGIHDLFYTLRNDRIIWMSTLDSDFQKRRKVWIRRCWEEFRLVILKHFRRYNKDKLPELQVLEGDLNSFLLPYKYAVPADGEDKELWSSIGGIPDWISTERASESRFSNYFAKEPPNEKKLEAFFVKGQPGTGKSQMLLYLIHCLMQLEKVAILYILPGKPVFTIVVDRSNLSTPIRVRSHDSSFALAWYTRSFPVIRIVDTADPYPNAKQRGIFTVFTASPMEYKKHYISTPHDLSMWDEFYPFWKQEEFYTMMKDLGITGRGHWIRRVDADPIIDLHPIVISLLGTHGYIEDEPNASSGGEPAYEQPDADMDRSKEPVQHIEHQLTYLAISSPTQNSGVLPPSPASIPQKSTDISENDSDQPLIFFESNLPDPNIIRHPPQGGSRSDQRENLGISPPSNVAFVCLNVIEVFGLSPRALTTDLSDAFRAMSEVFGRDGVTHSESDATLVISSLSATHLKGQPVSEFANRLLTTMINIKAEDFLEKNSSKKILEALGGNEMEFRVNQQLFRSYMMFTVFTAIPDFPSFYFRFPSIGRCPMLLSRLCATPTLAPNVLYYEALYEPVIKARSPHWIGIDSFIFFLGPNSIRLFTFLNAVNPDRNETGNELIDLLKTQLENRYALTKPGVKVEVFFMWIVKPEDVPEYLEKVNHRYKTGVISVSDLLFNECSRMTGPLVKRPKIQLPWSKSTQDFKDCFVMKRNLTVDAQYQLGMRNQHDLHLDTNHQLNSSHARTPPSHRVNAMNPLNLTDTPRQADDQGVDAQFQLWMGNQPGLHLGTTRQHGDKRAFLDDDSLFQTSDTEEEKGGNVKGIKPQRGQRTRSARDKRAFSNDDSSFPFSDLEGEEGGKVKDTKPQKEKRAYSTPADDARNSYWSQKRKTRKKKQTSGKGRGSH</sequence>
<protein>
    <submittedName>
        <fullName evidence="2">Uncharacterized protein</fullName>
    </submittedName>
</protein>
<gene>
    <name evidence="2" type="ORF">BLNAU_20470</name>
</gene>
<keyword evidence="3" id="KW-1185">Reference proteome</keyword>
<feature type="region of interest" description="Disordered" evidence="1">
    <location>
        <begin position="897"/>
        <end position="926"/>
    </location>
</feature>
<accession>A0ABQ9WYN3</accession>
<feature type="region of interest" description="Disordered" evidence="1">
    <location>
        <begin position="24"/>
        <end position="45"/>
    </location>
</feature>
<dbReference type="EMBL" id="JARBJD010000291">
    <property type="protein sequence ID" value="KAK2944612.1"/>
    <property type="molecule type" value="Genomic_DNA"/>
</dbReference>
<reference evidence="2 3" key="1">
    <citation type="journal article" date="2022" name="bioRxiv">
        <title>Genomics of Preaxostyla Flagellates Illuminates Evolutionary Transitions and the Path Towards Mitochondrial Loss.</title>
        <authorList>
            <person name="Novak L.V.F."/>
            <person name="Treitli S.C."/>
            <person name="Pyrih J."/>
            <person name="Halakuc P."/>
            <person name="Pipaliya S.V."/>
            <person name="Vacek V."/>
            <person name="Brzon O."/>
            <person name="Soukal P."/>
            <person name="Eme L."/>
            <person name="Dacks J.B."/>
            <person name="Karnkowska A."/>
            <person name="Elias M."/>
            <person name="Hampl V."/>
        </authorList>
    </citation>
    <scope>NUCLEOTIDE SEQUENCE [LARGE SCALE GENOMIC DNA]</scope>
    <source>
        <strain evidence="2">NAU3</strain>
        <tissue evidence="2">Gut</tissue>
    </source>
</reference>
<feature type="compositionally biased region" description="Basic and acidic residues" evidence="1">
    <location>
        <begin position="1015"/>
        <end position="1030"/>
    </location>
</feature>
<feature type="region of interest" description="Disordered" evidence="1">
    <location>
        <begin position="466"/>
        <end position="490"/>
    </location>
</feature>
<feature type="compositionally biased region" description="Basic residues" evidence="1">
    <location>
        <begin position="1045"/>
        <end position="1063"/>
    </location>
</feature>
<feature type="region of interest" description="Disordered" evidence="1">
    <location>
        <begin position="967"/>
        <end position="1063"/>
    </location>
</feature>